<protein>
    <submittedName>
        <fullName evidence="2">Secreted protein</fullName>
    </submittedName>
</protein>
<dbReference type="InParanoid" id="F4R519"/>
<feature type="signal peptide" evidence="1">
    <location>
        <begin position="1"/>
        <end position="23"/>
    </location>
</feature>
<gene>
    <name evidence="2" type="ORF">MELLADRAFT_123836</name>
</gene>
<sequence>MSLKNYLALLVICTAISIFQVNAKTGVVHCPGGYSKGGGGATCYESPDENGITHACPSDKCGHDGKTWVWMHGCVHYPDGTAIGSEQCTQYTFLRDNLYVCTTIHGKTYQCPHKLSDPSISCTDCFY</sequence>
<dbReference type="GeneID" id="18926493"/>
<keyword evidence="3" id="KW-1185">Reference proteome</keyword>
<dbReference type="KEGG" id="mlr:MELLADRAFT_123836"/>
<dbReference type="AlphaFoldDB" id="F4R519"/>
<feature type="chain" id="PRO_5003314798" evidence="1">
    <location>
        <begin position="24"/>
        <end position="127"/>
    </location>
</feature>
<reference evidence="3" key="1">
    <citation type="journal article" date="2011" name="Proc. Natl. Acad. Sci. U.S.A.">
        <title>Obligate biotrophy features unraveled by the genomic analysis of rust fungi.</title>
        <authorList>
            <person name="Duplessis S."/>
            <person name="Cuomo C.A."/>
            <person name="Lin Y.-C."/>
            <person name="Aerts A."/>
            <person name="Tisserant E."/>
            <person name="Veneault-Fourrey C."/>
            <person name="Joly D.L."/>
            <person name="Hacquard S."/>
            <person name="Amselem J."/>
            <person name="Cantarel B.L."/>
            <person name="Chiu R."/>
            <person name="Coutinho P.M."/>
            <person name="Feau N."/>
            <person name="Field M."/>
            <person name="Frey P."/>
            <person name="Gelhaye E."/>
            <person name="Goldberg J."/>
            <person name="Grabherr M.G."/>
            <person name="Kodira C.D."/>
            <person name="Kohler A."/>
            <person name="Kuees U."/>
            <person name="Lindquist E.A."/>
            <person name="Lucas S.M."/>
            <person name="Mago R."/>
            <person name="Mauceli E."/>
            <person name="Morin E."/>
            <person name="Murat C."/>
            <person name="Pangilinan J.L."/>
            <person name="Park R."/>
            <person name="Pearson M."/>
            <person name="Quesneville H."/>
            <person name="Rouhier N."/>
            <person name="Sakthikumar S."/>
            <person name="Salamov A.A."/>
            <person name="Schmutz J."/>
            <person name="Selles B."/>
            <person name="Shapiro H."/>
            <person name="Tanguay P."/>
            <person name="Tuskan G.A."/>
            <person name="Henrissat B."/>
            <person name="Van de Peer Y."/>
            <person name="Rouze P."/>
            <person name="Ellis J.G."/>
            <person name="Dodds P.N."/>
            <person name="Schein J.E."/>
            <person name="Zhong S."/>
            <person name="Hamelin R.C."/>
            <person name="Grigoriev I.V."/>
            <person name="Szabo L.J."/>
            <person name="Martin F."/>
        </authorList>
    </citation>
    <scope>NUCLEOTIDE SEQUENCE [LARGE SCALE GENOMIC DNA]</scope>
    <source>
        <strain evidence="3">98AG31 / pathotype 3-4-7</strain>
    </source>
</reference>
<evidence type="ECO:0000313" key="2">
    <source>
        <dbReference type="EMBL" id="EGG12351.1"/>
    </source>
</evidence>
<proteinExistence type="predicted"/>
<organism evidence="3">
    <name type="scientific">Melampsora larici-populina (strain 98AG31 / pathotype 3-4-7)</name>
    <name type="common">Poplar leaf rust fungus</name>
    <dbReference type="NCBI Taxonomy" id="747676"/>
    <lineage>
        <taxon>Eukaryota</taxon>
        <taxon>Fungi</taxon>
        <taxon>Dikarya</taxon>
        <taxon>Basidiomycota</taxon>
        <taxon>Pucciniomycotina</taxon>
        <taxon>Pucciniomycetes</taxon>
        <taxon>Pucciniales</taxon>
        <taxon>Melampsoraceae</taxon>
        <taxon>Melampsora</taxon>
    </lineage>
</organism>
<evidence type="ECO:0000313" key="3">
    <source>
        <dbReference type="Proteomes" id="UP000001072"/>
    </source>
</evidence>
<dbReference type="HOGENOM" id="CLU_150810_1_0_1"/>
<evidence type="ECO:0000256" key="1">
    <source>
        <dbReference type="SAM" id="SignalP"/>
    </source>
</evidence>
<dbReference type="RefSeq" id="XP_007404726.1">
    <property type="nucleotide sequence ID" value="XM_007404664.1"/>
</dbReference>
<dbReference type="VEuPathDB" id="FungiDB:MELLADRAFT_123836"/>
<name>F4R519_MELLP</name>
<keyword evidence="1" id="KW-0732">Signal</keyword>
<dbReference type="Proteomes" id="UP000001072">
    <property type="component" value="Unassembled WGS sequence"/>
</dbReference>
<dbReference type="EMBL" id="GL883091">
    <property type="protein sequence ID" value="EGG12351.1"/>
    <property type="molecule type" value="Genomic_DNA"/>
</dbReference>
<accession>F4R519</accession>